<feature type="transmembrane region" description="Helical" evidence="1">
    <location>
        <begin position="139"/>
        <end position="162"/>
    </location>
</feature>
<name>A0A934NLR5_9NOCA</name>
<keyword evidence="1" id="KW-0812">Transmembrane</keyword>
<protein>
    <submittedName>
        <fullName evidence="2">Uncharacterized protein</fullName>
    </submittedName>
</protein>
<sequence>MSFVTSFQPARAELPPNIDVDEIVADLAGDHVAAEGKTTKETAELVDIVEQAQSAGIELSIIVIPANPGHDSMLRDLATEVGKQEGGTVVVLSPDWIGTYSTTISRVQLETAEDPAKNQGGNSTVAAQKFTDELMTDSLPWTAITAVLLAVTVAVVAGLYVVKSRRDEPVVTPSTEKSEIPD</sequence>
<keyword evidence="3" id="KW-1185">Reference proteome</keyword>
<keyword evidence="1" id="KW-0472">Membrane</keyword>
<comment type="caution">
    <text evidence="2">The sequence shown here is derived from an EMBL/GenBank/DDBJ whole genome shotgun (WGS) entry which is preliminary data.</text>
</comment>
<gene>
    <name evidence="2" type="ORF">JGU71_01345</name>
</gene>
<dbReference type="RefSeq" id="WP_199701233.1">
    <property type="nucleotide sequence ID" value="NZ_JAEMNV010000001.1"/>
</dbReference>
<proteinExistence type="predicted"/>
<dbReference type="AlphaFoldDB" id="A0A934NLR5"/>
<dbReference type="InterPro" id="IPR046498">
    <property type="entry name" value="Rv1476-like"/>
</dbReference>
<organism evidence="2 3">
    <name type="scientific">Antrihabitans stalagmiti</name>
    <dbReference type="NCBI Taxonomy" id="2799499"/>
    <lineage>
        <taxon>Bacteria</taxon>
        <taxon>Bacillati</taxon>
        <taxon>Actinomycetota</taxon>
        <taxon>Actinomycetes</taxon>
        <taxon>Mycobacteriales</taxon>
        <taxon>Nocardiaceae</taxon>
        <taxon>Antrihabitans</taxon>
    </lineage>
</organism>
<keyword evidence="1" id="KW-1133">Transmembrane helix</keyword>
<dbReference type="EMBL" id="JAEMNV010000001">
    <property type="protein sequence ID" value="MBJ8337520.1"/>
    <property type="molecule type" value="Genomic_DNA"/>
</dbReference>
<dbReference type="Proteomes" id="UP000655868">
    <property type="component" value="Unassembled WGS sequence"/>
</dbReference>
<dbReference type="Pfam" id="PF20381">
    <property type="entry name" value="Rv1476"/>
    <property type="match status" value="1"/>
</dbReference>
<evidence type="ECO:0000256" key="1">
    <source>
        <dbReference type="SAM" id="Phobius"/>
    </source>
</evidence>
<reference evidence="2" key="1">
    <citation type="submission" date="2020-12" db="EMBL/GenBank/DDBJ databases">
        <title>Antrihabitans popcorni sp. nov. and Antrihabitans auranticaus sp. nov., isolated from a larva cave.</title>
        <authorList>
            <person name="Lee S.D."/>
            <person name="Kim I.S."/>
        </authorList>
    </citation>
    <scope>NUCLEOTIDE SEQUENCE</scope>
    <source>
        <strain evidence="2">YC3-6</strain>
    </source>
</reference>
<evidence type="ECO:0000313" key="3">
    <source>
        <dbReference type="Proteomes" id="UP000655868"/>
    </source>
</evidence>
<evidence type="ECO:0000313" key="2">
    <source>
        <dbReference type="EMBL" id="MBJ8337520.1"/>
    </source>
</evidence>
<accession>A0A934NLR5</accession>